<reference evidence="1 2" key="1">
    <citation type="journal article" date="2020" name="Cell">
        <title>Large-Scale Comparative Analyses of Tick Genomes Elucidate Their Genetic Diversity and Vector Capacities.</title>
        <authorList>
            <consortium name="Tick Genome and Microbiome Consortium (TIGMIC)"/>
            <person name="Jia N."/>
            <person name="Wang J."/>
            <person name="Shi W."/>
            <person name="Du L."/>
            <person name="Sun Y."/>
            <person name="Zhan W."/>
            <person name="Jiang J.F."/>
            <person name="Wang Q."/>
            <person name="Zhang B."/>
            <person name="Ji P."/>
            <person name="Bell-Sakyi L."/>
            <person name="Cui X.M."/>
            <person name="Yuan T.T."/>
            <person name="Jiang B.G."/>
            <person name="Yang W.F."/>
            <person name="Lam T.T."/>
            <person name="Chang Q.C."/>
            <person name="Ding S.J."/>
            <person name="Wang X.J."/>
            <person name="Zhu J.G."/>
            <person name="Ruan X.D."/>
            <person name="Zhao L."/>
            <person name="Wei J.T."/>
            <person name="Ye R.Z."/>
            <person name="Que T.C."/>
            <person name="Du C.H."/>
            <person name="Zhou Y.H."/>
            <person name="Cheng J.X."/>
            <person name="Dai P.F."/>
            <person name="Guo W.B."/>
            <person name="Han X.H."/>
            <person name="Huang E.J."/>
            <person name="Li L.F."/>
            <person name="Wei W."/>
            <person name="Gao Y.C."/>
            <person name="Liu J.Z."/>
            <person name="Shao H.Z."/>
            <person name="Wang X."/>
            <person name="Wang C.C."/>
            <person name="Yang T.C."/>
            <person name="Huo Q.B."/>
            <person name="Li W."/>
            <person name="Chen H.Y."/>
            <person name="Chen S.E."/>
            <person name="Zhou L.G."/>
            <person name="Ni X.B."/>
            <person name="Tian J.H."/>
            <person name="Sheng Y."/>
            <person name="Liu T."/>
            <person name="Pan Y.S."/>
            <person name="Xia L.Y."/>
            <person name="Li J."/>
            <person name="Zhao F."/>
            <person name="Cao W.C."/>
        </authorList>
    </citation>
    <scope>NUCLEOTIDE SEQUENCE [LARGE SCALE GENOMIC DNA]</scope>
    <source>
        <strain evidence="1">Iper-2018</strain>
    </source>
</reference>
<sequence length="280" mass="30436">SGTGVITITLATIVVEYFDKYRGIASGMRFVGETCSSIAFPYLILYLKDTYHFYGMLLILGGITMHTTAFTITLREPQLASPLQNIKDIPEHPTSANILPLEASHSRIPIKASSDNATNTTDNPPGLRATLLNPMFYVIAISCAIVHYSHVVFATTIVDYGQDKGAPLIKATSIILYSSVSDFVGRLALPLLADRNYLRRNSLVMCCHLLLGISMTLLPYVTSFAWLVLASFCVIMFIACIITMKTVLMADYLGVGQISACYGASGLLIVPLVLSAPRVV</sequence>
<evidence type="ECO:0000313" key="1">
    <source>
        <dbReference type="EMBL" id="KAG0417132.1"/>
    </source>
</evidence>
<feature type="non-terminal residue" evidence="1">
    <location>
        <position position="1"/>
    </location>
</feature>
<dbReference type="EMBL" id="JABSTQ010010879">
    <property type="protein sequence ID" value="KAG0417132.1"/>
    <property type="molecule type" value="Genomic_DNA"/>
</dbReference>
<evidence type="ECO:0000313" key="2">
    <source>
        <dbReference type="Proteomes" id="UP000805193"/>
    </source>
</evidence>
<proteinExistence type="predicted"/>
<name>A0AC60PBV8_IXOPE</name>
<gene>
    <name evidence="1" type="ORF">HPB47_005863</name>
</gene>
<protein>
    <submittedName>
        <fullName evidence="1">Uncharacterized protein</fullName>
    </submittedName>
</protein>
<dbReference type="Proteomes" id="UP000805193">
    <property type="component" value="Unassembled WGS sequence"/>
</dbReference>
<keyword evidence="2" id="KW-1185">Reference proteome</keyword>
<comment type="caution">
    <text evidence="1">The sequence shown here is derived from an EMBL/GenBank/DDBJ whole genome shotgun (WGS) entry which is preliminary data.</text>
</comment>
<feature type="non-terminal residue" evidence="1">
    <location>
        <position position="280"/>
    </location>
</feature>
<organism evidence="1 2">
    <name type="scientific">Ixodes persulcatus</name>
    <name type="common">Taiga tick</name>
    <dbReference type="NCBI Taxonomy" id="34615"/>
    <lineage>
        <taxon>Eukaryota</taxon>
        <taxon>Metazoa</taxon>
        <taxon>Ecdysozoa</taxon>
        <taxon>Arthropoda</taxon>
        <taxon>Chelicerata</taxon>
        <taxon>Arachnida</taxon>
        <taxon>Acari</taxon>
        <taxon>Parasitiformes</taxon>
        <taxon>Ixodida</taxon>
        <taxon>Ixodoidea</taxon>
        <taxon>Ixodidae</taxon>
        <taxon>Ixodinae</taxon>
        <taxon>Ixodes</taxon>
    </lineage>
</organism>
<accession>A0AC60PBV8</accession>